<keyword evidence="5" id="KW-1185">Reference proteome</keyword>
<evidence type="ECO:0000256" key="3">
    <source>
        <dbReference type="ARBA" id="ARBA00023002"/>
    </source>
</evidence>
<reference evidence="4" key="2">
    <citation type="journal article" date="2023" name="IMA Fungus">
        <title>Comparative genomic study of the Penicillium genus elucidates a diverse pangenome and 15 lateral gene transfer events.</title>
        <authorList>
            <person name="Petersen C."/>
            <person name="Sorensen T."/>
            <person name="Nielsen M.R."/>
            <person name="Sondergaard T.E."/>
            <person name="Sorensen J.L."/>
            <person name="Fitzpatrick D.A."/>
            <person name="Frisvad J.C."/>
            <person name="Nielsen K.L."/>
        </authorList>
    </citation>
    <scope>NUCLEOTIDE SEQUENCE</scope>
    <source>
        <strain evidence="4">IBT 29864</strain>
    </source>
</reference>
<keyword evidence="3" id="KW-0560">Oxidoreductase</keyword>
<evidence type="ECO:0000313" key="4">
    <source>
        <dbReference type="EMBL" id="KAJ5364555.1"/>
    </source>
</evidence>
<dbReference type="GO" id="GO:0018580">
    <property type="term" value="F:nitronate monooxygenase activity"/>
    <property type="evidence" value="ECO:0007669"/>
    <property type="project" value="InterPro"/>
</dbReference>
<dbReference type="Proteomes" id="UP001147782">
    <property type="component" value="Unassembled WGS sequence"/>
</dbReference>
<protein>
    <recommendedName>
        <fullName evidence="6">Nitronate monooxygenase domain-containing protein</fullName>
    </recommendedName>
</protein>
<evidence type="ECO:0000256" key="2">
    <source>
        <dbReference type="ARBA" id="ARBA00022643"/>
    </source>
</evidence>
<dbReference type="SUPFAM" id="SSF51412">
    <property type="entry name" value="Inosine monophosphate dehydrogenase (IMPDH)"/>
    <property type="match status" value="1"/>
</dbReference>
<dbReference type="RefSeq" id="XP_056552181.1">
    <property type="nucleotide sequence ID" value="XM_056703181.1"/>
</dbReference>
<accession>A0A9W9V2X9</accession>
<dbReference type="GeneID" id="81442360"/>
<evidence type="ECO:0000313" key="5">
    <source>
        <dbReference type="Proteomes" id="UP001147782"/>
    </source>
</evidence>
<evidence type="ECO:0008006" key="6">
    <source>
        <dbReference type="Google" id="ProtNLM"/>
    </source>
</evidence>
<dbReference type="OrthoDB" id="2349068at2759"/>
<evidence type="ECO:0000256" key="1">
    <source>
        <dbReference type="ARBA" id="ARBA00022630"/>
    </source>
</evidence>
<keyword evidence="2" id="KW-0288">FMN</keyword>
<dbReference type="CDD" id="cd04730">
    <property type="entry name" value="NPD_like"/>
    <property type="match status" value="1"/>
</dbReference>
<comment type="caution">
    <text evidence="4">The sequence shown here is derived from an EMBL/GenBank/DDBJ whole genome shotgun (WGS) entry which is preliminary data.</text>
</comment>
<dbReference type="Gene3D" id="3.20.20.70">
    <property type="entry name" value="Aldolase class I"/>
    <property type="match status" value="1"/>
</dbReference>
<dbReference type="InterPro" id="IPR004136">
    <property type="entry name" value="NMO"/>
</dbReference>
<reference evidence="4" key="1">
    <citation type="submission" date="2022-11" db="EMBL/GenBank/DDBJ databases">
        <authorList>
            <person name="Petersen C."/>
        </authorList>
    </citation>
    <scope>NUCLEOTIDE SEQUENCE</scope>
    <source>
        <strain evidence="4">IBT 29864</strain>
    </source>
</reference>
<dbReference type="PANTHER" id="PTHR32332:SF34">
    <property type="entry name" value="2-NITROPROPANE DIOXYGENASE FAMILY, PUTATIVE-RELATED"/>
    <property type="match status" value="1"/>
</dbReference>
<sequence length="346" mass="36667">MALTSSPERLLKQWFPHTTTPFIANAPMLGFTDCRLAGAVTRAGGLGFIGGGFNFEPGSTQLANLDARLTQARAELEINGSALGLPIGIGFVTFTPTGFEENAVAILEKHRVTAVWLAFPKSDADHQPLIEAIRKVQGKGHWDVKIFVQVGTVEAAKQALAQGVDVLVVQGVDAGGHQWAQGSARANNVAIMAAGGIVDARGCVAALGLVTYAGADGIVMGTRFIATSECPAPLSMKESILAATDGGVATIKTTKHDVFQSTDVFPRQYDGRAIIGISYNESNGGASDEEIIQRYNEAREKGDDQRRTVWAGTGIGIIKKIVSVEELIKGIQQEAKLTVARIAERI</sequence>
<proteinExistence type="predicted"/>
<organism evidence="4 5">
    <name type="scientific">Penicillium cataractarum</name>
    <dbReference type="NCBI Taxonomy" id="2100454"/>
    <lineage>
        <taxon>Eukaryota</taxon>
        <taxon>Fungi</taxon>
        <taxon>Dikarya</taxon>
        <taxon>Ascomycota</taxon>
        <taxon>Pezizomycotina</taxon>
        <taxon>Eurotiomycetes</taxon>
        <taxon>Eurotiomycetidae</taxon>
        <taxon>Eurotiales</taxon>
        <taxon>Aspergillaceae</taxon>
        <taxon>Penicillium</taxon>
    </lineage>
</organism>
<dbReference type="AlphaFoldDB" id="A0A9W9V2X9"/>
<dbReference type="Pfam" id="PF03060">
    <property type="entry name" value="NMO"/>
    <property type="match status" value="1"/>
</dbReference>
<dbReference type="PANTHER" id="PTHR32332">
    <property type="entry name" value="2-NITROPROPANE DIOXYGENASE"/>
    <property type="match status" value="1"/>
</dbReference>
<keyword evidence="1" id="KW-0285">Flavoprotein</keyword>
<name>A0A9W9V2X9_9EURO</name>
<gene>
    <name evidence="4" type="ORF">N7496_010268</name>
</gene>
<dbReference type="InterPro" id="IPR013785">
    <property type="entry name" value="Aldolase_TIM"/>
</dbReference>
<dbReference type="EMBL" id="JAPZBS010000008">
    <property type="protein sequence ID" value="KAJ5364555.1"/>
    <property type="molecule type" value="Genomic_DNA"/>
</dbReference>